<feature type="compositionally biased region" description="Basic and acidic residues" evidence="1">
    <location>
        <begin position="440"/>
        <end position="459"/>
    </location>
</feature>
<feature type="region of interest" description="Disordered" evidence="1">
    <location>
        <begin position="490"/>
        <end position="509"/>
    </location>
</feature>
<dbReference type="Proteomes" id="UP000777438">
    <property type="component" value="Unassembled WGS sequence"/>
</dbReference>
<proteinExistence type="predicted"/>
<evidence type="ECO:0000313" key="3">
    <source>
        <dbReference type="Proteomes" id="UP000777438"/>
    </source>
</evidence>
<feature type="region of interest" description="Disordered" evidence="1">
    <location>
        <begin position="525"/>
        <end position="550"/>
    </location>
</feature>
<feature type="compositionally biased region" description="Pro residues" evidence="1">
    <location>
        <begin position="464"/>
        <end position="477"/>
    </location>
</feature>
<protein>
    <submittedName>
        <fullName evidence="2">Uncharacterized protein</fullName>
    </submittedName>
</protein>
<feature type="compositionally biased region" description="Polar residues" evidence="1">
    <location>
        <begin position="208"/>
        <end position="223"/>
    </location>
</feature>
<feature type="region of interest" description="Disordered" evidence="1">
    <location>
        <begin position="208"/>
        <end position="483"/>
    </location>
</feature>
<feature type="compositionally biased region" description="Polar residues" evidence="1">
    <location>
        <begin position="142"/>
        <end position="153"/>
    </location>
</feature>
<feature type="compositionally biased region" description="Basic and acidic residues" evidence="1">
    <location>
        <begin position="337"/>
        <end position="348"/>
    </location>
</feature>
<dbReference type="EMBL" id="JAGPYM010000027">
    <property type="protein sequence ID" value="KAH6880087.1"/>
    <property type="molecule type" value="Genomic_DNA"/>
</dbReference>
<reference evidence="2 3" key="1">
    <citation type="journal article" date="2021" name="Nat. Commun.">
        <title>Genetic determinants of endophytism in the Arabidopsis root mycobiome.</title>
        <authorList>
            <person name="Mesny F."/>
            <person name="Miyauchi S."/>
            <person name="Thiergart T."/>
            <person name="Pickel B."/>
            <person name="Atanasova L."/>
            <person name="Karlsson M."/>
            <person name="Huettel B."/>
            <person name="Barry K.W."/>
            <person name="Haridas S."/>
            <person name="Chen C."/>
            <person name="Bauer D."/>
            <person name="Andreopoulos W."/>
            <person name="Pangilinan J."/>
            <person name="LaButti K."/>
            <person name="Riley R."/>
            <person name="Lipzen A."/>
            <person name="Clum A."/>
            <person name="Drula E."/>
            <person name="Henrissat B."/>
            <person name="Kohler A."/>
            <person name="Grigoriev I.V."/>
            <person name="Martin F.M."/>
            <person name="Hacquard S."/>
        </authorList>
    </citation>
    <scope>NUCLEOTIDE SEQUENCE [LARGE SCALE GENOMIC DNA]</scope>
    <source>
        <strain evidence="2 3">MPI-CAGE-CH-0241</strain>
    </source>
</reference>
<evidence type="ECO:0000256" key="1">
    <source>
        <dbReference type="SAM" id="MobiDB-lite"/>
    </source>
</evidence>
<sequence length="550" mass="59737">MPRDVCASSPFDLLRGLESLPMAFHTTWQAGAKGNAQTTQMAENAKQPQRSASRLVRMRSFIREIPDRIRNRHVSPPRTPEPPSATLMVRTRDTAPTWSGPGGPPCAIDTLPLRPHNQSGFALAPIRSRPRSNAILPVTQGPEGQTYPSSPSPEQIAFATSPSSSHSPSEEMSSFPLLEETPPGVPQTAQLMTIRPVVLSQDSQSYYQRENDNGSIPNLGRQSVEQRRRARSRNVSLPRPERVTGTADSSNEVPGRGTPGNGSVPDRADSRPPHLPPLTGLSEAEDLQSHRRRATQGTVSPSIDEALEAADSGSWGGPRTSASGGAMPHPIRGGARAIHEGHSEDRNHPRTPASGGTARRPGRGGARAGYEGHSDDGAHPQNVPPRPAGPRPYPNEEFGENRYDTVPLPGRPDNGRYQRQHRISAQELHRTWGPPQGPRDGLDTPRRIRDILGHPDPLRSHPPNAGPGAPPSPPCPSDVPDFPQFLAAQTMPRLGGQEPRRNHNNRYNNLLRGRPLALLAPTFEVNEPEEGISSSENKPKGKRTSRNTKK</sequence>
<dbReference type="AlphaFoldDB" id="A0A9P8VW27"/>
<feature type="region of interest" description="Disordered" evidence="1">
    <location>
        <begin position="134"/>
        <end position="185"/>
    </location>
</feature>
<name>A0A9P8VW27_9HYPO</name>
<comment type="caution">
    <text evidence="2">The sequence shown here is derived from an EMBL/GenBank/DDBJ whole genome shotgun (WGS) entry which is preliminary data.</text>
</comment>
<feature type="compositionally biased region" description="Low complexity" evidence="1">
    <location>
        <begin position="161"/>
        <end position="174"/>
    </location>
</feature>
<gene>
    <name evidence="2" type="ORF">B0T10DRAFT_565861</name>
</gene>
<organism evidence="2 3">
    <name type="scientific">Thelonectria olida</name>
    <dbReference type="NCBI Taxonomy" id="1576542"/>
    <lineage>
        <taxon>Eukaryota</taxon>
        <taxon>Fungi</taxon>
        <taxon>Dikarya</taxon>
        <taxon>Ascomycota</taxon>
        <taxon>Pezizomycotina</taxon>
        <taxon>Sordariomycetes</taxon>
        <taxon>Hypocreomycetidae</taxon>
        <taxon>Hypocreales</taxon>
        <taxon>Nectriaceae</taxon>
        <taxon>Thelonectria</taxon>
    </lineage>
</organism>
<evidence type="ECO:0000313" key="2">
    <source>
        <dbReference type="EMBL" id="KAH6880087.1"/>
    </source>
</evidence>
<feature type="compositionally biased region" description="Pro residues" evidence="1">
    <location>
        <begin position="382"/>
        <end position="393"/>
    </location>
</feature>
<accession>A0A9P8VW27</accession>
<keyword evidence="3" id="KW-1185">Reference proteome</keyword>
<feature type="compositionally biased region" description="Basic residues" evidence="1">
    <location>
        <begin position="540"/>
        <end position="550"/>
    </location>
</feature>